<name>A0A8H7UCU2_9FUNG</name>
<accession>A0A8H7UCU2</accession>
<sequence length="76" mass="8514">MDPGIDRSQLKKLTPSKIPNLIYEDPSIVTPIHRSERHPWSPVEETNSTTFSDIKGVQKAAESAKVPVEEEKKTEA</sequence>
<evidence type="ECO:0000256" key="1">
    <source>
        <dbReference type="SAM" id="MobiDB-lite"/>
    </source>
</evidence>
<dbReference type="OrthoDB" id="10400308at2759"/>
<feature type="region of interest" description="Disordered" evidence="1">
    <location>
        <begin position="33"/>
        <end position="76"/>
    </location>
</feature>
<evidence type="ECO:0000313" key="3">
    <source>
        <dbReference type="Proteomes" id="UP000612746"/>
    </source>
</evidence>
<evidence type="ECO:0000313" key="2">
    <source>
        <dbReference type="EMBL" id="KAG2176857.1"/>
    </source>
</evidence>
<gene>
    <name evidence="2" type="ORF">INT44_007521</name>
</gene>
<protein>
    <submittedName>
        <fullName evidence="2">Uncharacterized protein</fullName>
    </submittedName>
</protein>
<keyword evidence="3" id="KW-1185">Reference proteome</keyword>
<dbReference type="Proteomes" id="UP000612746">
    <property type="component" value="Unassembled WGS sequence"/>
</dbReference>
<proteinExistence type="predicted"/>
<dbReference type="EMBL" id="JAEPRA010000013">
    <property type="protein sequence ID" value="KAG2176857.1"/>
    <property type="molecule type" value="Genomic_DNA"/>
</dbReference>
<dbReference type="AlphaFoldDB" id="A0A8H7UCU2"/>
<feature type="compositionally biased region" description="Basic and acidic residues" evidence="1">
    <location>
        <begin position="67"/>
        <end position="76"/>
    </location>
</feature>
<organism evidence="2 3">
    <name type="scientific">Umbelopsis vinacea</name>
    <dbReference type="NCBI Taxonomy" id="44442"/>
    <lineage>
        <taxon>Eukaryota</taxon>
        <taxon>Fungi</taxon>
        <taxon>Fungi incertae sedis</taxon>
        <taxon>Mucoromycota</taxon>
        <taxon>Mucoromycotina</taxon>
        <taxon>Umbelopsidomycetes</taxon>
        <taxon>Umbelopsidales</taxon>
        <taxon>Umbelopsidaceae</taxon>
        <taxon>Umbelopsis</taxon>
    </lineage>
</organism>
<comment type="caution">
    <text evidence="2">The sequence shown here is derived from an EMBL/GenBank/DDBJ whole genome shotgun (WGS) entry which is preliminary data.</text>
</comment>
<reference evidence="2" key="1">
    <citation type="submission" date="2020-12" db="EMBL/GenBank/DDBJ databases">
        <title>Metabolic potential, ecology and presence of endohyphal bacteria is reflected in genomic diversity of Mucoromycotina.</title>
        <authorList>
            <person name="Muszewska A."/>
            <person name="Okrasinska A."/>
            <person name="Steczkiewicz K."/>
            <person name="Drgas O."/>
            <person name="Orlowska M."/>
            <person name="Perlinska-Lenart U."/>
            <person name="Aleksandrzak-Piekarczyk T."/>
            <person name="Szatraj K."/>
            <person name="Zielenkiewicz U."/>
            <person name="Pilsyk S."/>
            <person name="Malc E."/>
            <person name="Mieczkowski P."/>
            <person name="Kruszewska J.S."/>
            <person name="Biernat P."/>
            <person name="Pawlowska J."/>
        </authorList>
    </citation>
    <scope>NUCLEOTIDE SEQUENCE</scope>
    <source>
        <strain evidence="2">WA0000051536</strain>
    </source>
</reference>